<dbReference type="PROSITE" id="PS51000">
    <property type="entry name" value="HTH_DEOR_2"/>
    <property type="match status" value="1"/>
</dbReference>
<keyword evidence="5" id="KW-1185">Reference proteome</keyword>
<dbReference type="InterPro" id="IPR050313">
    <property type="entry name" value="Carb_Metab_HTH_regulators"/>
</dbReference>
<dbReference type="SUPFAM" id="SSF46785">
    <property type="entry name" value="Winged helix' DNA-binding domain"/>
    <property type="match status" value="1"/>
</dbReference>
<dbReference type="InterPro" id="IPR037171">
    <property type="entry name" value="NagB/RpiA_transferase-like"/>
</dbReference>
<evidence type="ECO:0000256" key="2">
    <source>
        <dbReference type="ARBA" id="ARBA00023163"/>
    </source>
</evidence>
<keyword evidence="1" id="KW-0805">Transcription regulation</keyword>
<organism evidence="4 5">
    <name type="scientific">Basfia succiniciproducens</name>
    <dbReference type="NCBI Taxonomy" id="653940"/>
    <lineage>
        <taxon>Bacteria</taxon>
        <taxon>Pseudomonadati</taxon>
        <taxon>Pseudomonadota</taxon>
        <taxon>Gammaproteobacteria</taxon>
        <taxon>Pasteurellales</taxon>
        <taxon>Pasteurellaceae</taxon>
        <taxon>Basfia</taxon>
    </lineage>
</organism>
<keyword evidence="2" id="KW-0804">Transcription</keyword>
<dbReference type="Pfam" id="PF08220">
    <property type="entry name" value="HTH_DeoR"/>
    <property type="match status" value="1"/>
</dbReference>
<dbReference type="Gene3D" id="3.40.50.1360">
    <property type="match status" value="1"/>
</dbReference>
<evidence type="ECO:0000256" key="1">
    <source>
        <dbReference type="ARBA" id="ARBA00023015"/>
    </source>
</evidence>
<dbReference type="InterPro" id="IPR036388">
    <property type="entry name" value="WH-like_DNA-bd_sf"/>
</dbReference>
<proteinExistence type="predicted"/>
<dbReference type="PANTHER" id="PTHR30363">
    <property type="entry name" value="HTH-TYPE TRANSCRIPTIONAL REGULATOR SRLR-RELATED"/>
    <property type="match status" value="1"/>
</dbReference>
<sequence>MKLNEKEQLIIDSLKRKDVITNIELSEILQCSTVTIRSLIRSLEKKGLIIRTHGGAKLCNDYLDIHIPAGNIFKEREAKLRIAEKAYQYIAERDTIILDDSSNSYYLAQVIKKYSDKYLIIITNSLPVIAELSTCSAVEIISIGGVLRGNKNAFVGDFAIEMLKNFKATKAFIGVHGIDPEFGITSIGNEQMMIKKQIFKIAQYVYVLTCSEKFGTGYLLVSAPLSQVHKIITDKNIDKNILNVIKSSVDIDLV</sequence>
<dbReference type="InterPro" id="IPR036390">
    <property type="entry name" value="WH_DNA-bd_sf"/>
</dbReference>
<dbReference type="RefSeq" id="WP_011199562.1">
    <property type="nucleotide sequence ID" value="NZ_CP015031.1"/>
</dbReference>
<reference evidence="4 5" key="1">
    <citation type="submission" date="2016-10" db="EMBL/GenBank/DDBJ databases">
        <authorList>
            <person name="Varghese N."/>
            <person name="Submissions S."/>
        </authorList>
    </citation>
    <scope>NUCLEOTIDE SEQUENCE [LARGE SCALE GENOMIC DNA]</scope>
    <source>
        <strain evidence="4 5">DSM 22022</strain>
    </source>
</reference>
<evidence type="ECO:0000313" key="4">
    <source>
        <dbReference type="EMBL" id="SCX80290.1"/>
    </source>
</evidence>
<comment type="caution">
    <text evidence="4">The sequence shown here is derived from an EMBL/GenBank/DDBJ whole genome shotgun (WGS) entry which is preliminary data.</text>
</comment>
<dbReference type="SUPFAM" id="SSF100950">
    <property type="entry name" value="NagB/RpiA/CoA transferase-like"/>
    <property type="match status" value="1"/>
</dbReference>
<name>A0A1G5AR35_9PAST</name>
<protein>
    <submittedName>
        <fullName evidence="4">Transcriptional regulator, DeoR family</fullName>
    </submittedName>
</protein>
<dbReference type="SMART" id="SM00420">
    <property type="entry name" value="HTH_DEOR"/>
    <property type="match status" value="1"/>
</dbReference>
<dbReference type="Gene3D" id="1.10.10.10">
    <property type="entry name" value="Winged helix-like DNA-binding domain superfamily/Winged helix DNA-binding domain"/>
    <property type="match status" value="1"/>
</dbReference>
<dbReference type="SMART" id="SM01134">
    <property type="entry name" value="DeoRC"/>
    <property type="match status" value="1"/>
</dbReference>
<accession>A0A1G5AR35</accession>
<gene>
    <name evidence="4" type="ORF">SAMN02910354_00402</name>
</gene>
<dbReference type="InterPro" id="IPR014036">
    <property type="entry name" value="DeoR-like_C"/>
</dbReference>
<dbReference type="Pfam" id="PF00455">
    <property type="entry name" value="DeoRC"/>
    <property type="match status" value="1"/>
</dbReference>
<dbReference type="PANTHER" id="PTHR30363:SF44">
    <property type="entry name" value="AGA OPERON TRANSCRIPTIONAL REPRESSOR-RELATED"/>
    <property type="match status" value="1"/>
</dbReference>
<feature type="domain" description="HTH deoR-type" evidence="3">
    <location>
        <begin position="3"/>
        <end position="58"/>
    </location>
</feature>
<dbReference type="Proteomes" id="UP000199588">
    <property type="component" value="Unassembled WGS sequence"/>
</dbReference>
<dbReference type="InterPro" id="IPR001034">
    <property type="entry name" value="DeoR_HTH"/>
</dbReference>
<evidence type="ECO:0000313" key="5">
    <source>
        <dbReference type="Proteomes" id="UP000199588"/>
    </source>
</evidence>
<dbReference type="EMBL" id="FMUQ01000003">
    <property type="protein sequence ID" value="SCX80290.1"/>
    <property type="molecule type" value="Genomic_DNA"/>
</dbReference>
<evidence type="ECO:0000259" key="3">
    <source>
        <dbReference type="PROSITE" id="PS51000"/>
    </source>
</evidence>